<dbReference type="AlphaFoldDB" id="A0A3B3Q920"/>
<organism evidence="4 5">
    <name type="scientific">Paramormyrops kingsleyae</name>
    <dbReference type="NCBI Taxonomy" id="1676925"/>
    <lineage>
        <taxon>Eukaryota</taxon>
        <taxon>Metazoa</taxon>
        <taxon>Chordata</taxon>
        <taxon>Craniata</taxon>
        <taxon>Vertebrata</taxon>
        <taxon>Euteleostomi</taxon>
        <taxon>Actinopterygii</taxon>
        <taxon>Neopterygii</taxon>
        <taxon>Teleostei</taxon>
        <taxon>Osteoglossocephala</taxon>
        <taxon>Osteoglossomorpha</taxon>
        <taxon>Osteoglossiformes</taxon>
        <taxon>Mormyridae</taxon>
        <taxon>Paramormyrops</taxon>
    </lineage>
</organism>
<comment type="subcellular location">
    <subcellularLocation>
        <location evidence="1">Secreted</location>
    </subcellularLocation>
</comment>
<evidence type="ECO:0000256" key="1">
    <source>
        <dbReference type="ARBA" id="ARBA00004613"/>
    </source>
</evidence>
<evidence type="ECO:0000256" key="3">
    <source>
        <dbReference type="ARBA" id="ARBA00022525"/>
    </source>
</evidence>
<dbReference type="CDD" id="cd23298">
    <property type="entry name" value="beta-trefoil_IL18"/>
    <property type="match status" value="1"/>
</dbReference>
<protein>
    <submittedName>
        <fullName evidence="4">Interleukin-18-like</fullName>
    </submittedName>
</protein>
<dbReference type="GeneTree" id="ENSGT00990000204713"/>
<reference evidence="4" key="1">
    <citation type="submission" date="2025-08" db="UniProtKB">
        <authorList>
            <consortium name="Ensembl"/>
        </authorList>
    </citation>
    <scope>IDENTIFICATION</scope>
</reference>
<dbReference type="GO" id="GO:0005615">
    <property type="term" value="C:extracellular space"/>
    <property type="evidence" value="ECO:0007669"/>
    <property type="project" value="InterPro"/>
</dbReference>
<dbReference type="Ensembl" id="ENSPKIT00000025825.1">
    <property type="protein sequence ID" value="ENSPKIP00000001891.1"/>
    <property type="gene ID" value="ENSPKIG00000020004.1"/>
</dbReference>
<name>A0A3B3Q920_9TELE</name>
<dbReference type="InterPro" id="IPR008996">
    <property type="entry name" value="IL1/FGF"/>
</dbReference>
<dbReference type="Proteomes" id="UP000261540">
    <property type="component" value="Unplaced"/>
</dbReference>
<evidence type="ECO:0000313" key="4">
    <source>
        <dbReference type="Ensembl" id="ENSPKIP00000001891.1"/>
    </source>
</evidence>
<dbReference type="STRING" id="1676925.ENSPKIP00000001891"/>
<accession>A0A3B3Q920</accession>
<proteinExistence type="inferred from homology"/>
<dbReference type="InterPro" id="IPR000975">
    <property type="entry name" value="IL-1_fam"/>
</dbReference>
<dbReference type="Gene3D" id="2.80.10.50">
    <property type="match status" value="1"/>
</dbReference>
<comment type="similarity">
    <text evidence="2">Belongs to the IL-1 family.</text>
</comment>
<reference evidence="4" key="2">
    <citation type="submission" date="2025-09" db="UniProtKB">
        <authorList>
            <consortium name="Ensembl"/>
        </authorList>
    </citation>
    <scope>IDENTIFICATION</scope>
</reference>
<dbReference type="GO" id="GO:0006955">
    <property type="term" value="P:immune response"/>
    <property type="evidence" value="ECO:0007669"/>
    <property type="project" value="InterPro"/>
</dbReference>
<dbReference type="SUPFAM" id="SSF50353">
    <property type="entry name" value="Cytokine"/>
    <property type="match status" value="1"/>
</dbReference>
<dbReference type="Pfam" id="PF00340">
    <property type="entry name" value="IL1"/>
    <property type="match status" value="1"/>
</dbReference>
<dbReference type="GO" id="GO:0005125">
    <property type="term" value="F:cytokine activity"/>
    <property type="evidence" value="ECO:0007669"/>
    <property type="project" value="InterPro"/>
</dbReference>
<evidence type="ECO:0000313" key="5">
    <source>
        <dbReference type="Proteomes" id="UP000261540"/>
    </source>
</evidence>
<keyword evidence="3" id="KW-0964">Secreted</keyword>
<evidence type="ECO:0000256" key="2">
    <source>
        <dbReference type="ARBA" id="ARBA00010448"/>
    </source>
</evidence>
<dbReference type="GO" id="GO:0006954">
    <property type="term" value="P:inflammatory response"/>
    <property type="evidence" value="ECO:0007669"/>
    <property type="project" value="InterPro"/>
</dbReference>
<sequence length="202" mass="23352">MTNSCVDSDCVDFATIIKNEIFFEIKDPAYEEDAFAGSNKLLTSRIQNKNEQFLVLGIDGGERLLEFRPLTVEELKSASCRFLIRPFRNTNPSSEFPITLQILSEGKTWTLWCLDEGGSKVVYPNLQDPPDKIESTKHEALFFLMKIKGHRDWYRVASSMWPSFFLSFECKPQKLVKLVLKEKKNDDESLNLKVRDIQRCSQ</sequence>
<keyword evidence="5" id="KW-1185">Reference proteome</keyword>